<dbReference type="Pfam" id="PF01370">
    <property type="entry name" value="Epimerase"/>
    <property type="match status" value="1"/>
</dbReference>
<dbReference type="PANTHER" id="PTHR48079:SF6">
    <property type="entry name" value="NAD(P)-BINDING DOMAIN-CONTAINING PROTEIN-RELATED"/>
    <property type="match status" value="1"/>
</dbReference>
<dbReference type="AlphaFoldDB" id="A0A5B8MA07"/>
<feature type="domain" description="NAD-dependent epimerase/dehydratase" evidence="1">
    <location>
        <begin position="3"/>
        <end position="233"/>
    </location>
</feature>
<dbReference type="InterPro" id="IPR051783">
    <property type="entry name" value="NAD(P)-dependent_oxidoreduct"/>
</dbReference>
<dbReference type="InterPro" id="IPR001509">
    <property type="entry name" value="Epimerase_deHydtase"/>
</dbReference>
<reference evidence="2 3" key="1">
    <citation type="submission" date="2019-07" db="EMBL/GenBank/DDBJ databases">
        <title>Full genome sequence of Humibacter sp. WJ7-1.</title>
        <authorList>
            <person name="Im W.-T."/>
        </authorList>
    </citation>
    <scope>NUCLEOTIDE SEQUENCE [LARGE SCALE GENOMIC DNA]</scope>
    <source>
        <strain evidence="2 3">WJ7-1</strain>
    </source>
</reference>
<dbReference type="RefSeq" id="WP_146322274.1">
    <property type="nucleotide sequence ID" value="NZ_CP042305.1"/>
</dbReference>
<protein>
    <submittedName>
        <fullName evidence="2">NAD(P)-dependent oxidoreductase</fullName>
    </submittedName>
</protein>
<dbReference type="OrthoDB" id="9787292at2"/>
<dbReference type="InterPro" id="IPR036291">
    <property type="entry name" value="NAD(P)-bd_dom_sf"/>
</dbReference>
<evidence type="ECO:0000313" key="2">
    <source>
        <dbReference type="EMBL" id="QDZ16270.1"/>
    </source>
</evidence>
<dbReference type="Proteomes" id="UP000320216">
    <property type="component" value="Chromosome"/>
</dbReference>
<sequence length="311" mass="32088">MKIFIAGATGAVGSRLVPLLVAAGHEVAGTSRTVGGTRRVDAAGGHGVVVDGLDTGAIRRAVLDARPDVIVHELTSLAGGMNLKKLDASFALTNELRTRATDALLAAGREAGTSRFVVQSFTGWTNEHTGSAVKTEADPLEARPPASARQSLAAIAHLEAATVAAGGLVVRYGPLYGPGQTLGKGGEMLELVARSKMPVVGGGRGIWSFTHVDDAASATAAAVTDGAPGLYNIVDDDPAPVAEWIPVLAECAGGKNPMHLPAWVARPLIGDFGVQWMTTARGSSNAKVRAELGWAPRYASWREGFRTGLGD</sequence>
<dbReference type="SUPFAM" id="SSF51735">
    <property type="entry name" value="NAD(P)-binding Rossmann-fold domains"/>
    <property type="match status" value="1"/>
</dbReference>
<accession>A0A5B8MA07</accession>
<evidence type="ECO:0000313" key="3">
    <source>
        <dbReference type="Proteomes" id="UP000320216"/>
    </source>
</evidence>
<gene>
    <name evidence="2" type="ORF">FPZ11_17225</name>
</gene>
<name>A0A5B8MA07_9MICO</name>
<dbReference type="Gene3D" id="3.40.50.720">
    <property type="entry name" value="NAD(P)-binding Rossmann-like Domain"/>
    <property type="match status" value="1"/>
</dbReference>
<organism evidence="2 3">
    <name type="scientific">Humibacter ginsenosidimutans</name>
    <dbReference type="NCBI Taxonomy" id="2599293"/>
    <lineage>
        <taxon>Bacteria</taxon>
        <taxon>Bacillati</taxon>
        <taxon>Actinomycetota</taxon>
        <taxon>Actinomycetes</taxon>
        <taxon>Micrococcales</taxon>
        <taxon>Microbacteriaceae</taxon>
        <taxon>Humibacter</taxon>
    </lineage>
</organism>
<dbReference type="PANTHER" id="PTHR48079">
    <property type="entry name" value="PROTEIN YEEZ"/>
    <property type="match status" value="1"/>
</dbReference>
<dbReference type="GO" id="GO:0005737">
    <property type="term" value="C:cytoplasm"/>
    <property type="evidence" value="ECO:0007669"/>
    <property type="project" value="TreeGrafter"/>
</dbReference>
<keyword evidence="3" id="KW-1185">Reference proteome</keyword>
<dbReference type="KEGG" id="huw:FPZ11_17225"/>
<evidence type="ECO:0000259" key="1">
    <source>
        <dbReference type="Pfam" id="PF01370"/>
    </source>
</evidence>
<dbReference type="GO" id="GO:0004029">
    <property type="term" value="F:aldehyde dehydrogenase (NAD+) activity"/>
    <property type="evidence" value="ECO:0007669"/>
    <property type="project" value="TreeGrafter"/>
</dbReference>
<proteinExistence type="predicted"/>
<dbReference type="EMBL" id="CP042305">
    <property type="protein sequence ID" value="QDZ16270.1"/>
    <property type="molecule type" value="Genomic_DNA"/>
</dbReference>